<feature type="region of interest" description="Disordered" evidence="5">
    <location>
        <begin position="792"/>
        <end position="823"/>
    </location>
</feature>
<evidence type="ECO:0000256" key="3">
    <source>
        <dbReference type="ARBA" id="ARBA00022750"/>
    </source>
</evidence>
<dbReference type="SUPFAM" id="SSF56672">
    <property type="entry name" value="DNA/RNA polymerases"/>
    <property type="match status" value="1"/>
</dbReference>
<dbReference type="InterPro" id="IPR013103">
    <property type="entry name" value="RVT_2"/>
</dbReference>
<keyword evidence="1" id="KW-0645">Protease</keyword>
<accession>A0A699GLT9</accession>
<dbReference type="PANTHER" id="PTHR42648">
    <property type="entry name" value="TRANSPOSASE, PUTATIVE-RELATED"/>
    <property type="match status" value="1"/>
</dbReference>
<comment type="caution">
    <text evidence="7">The sequence shown here is derived from an EMBL/GenBank/DDBJ whole genome shotgun (WGS) entry which is preliminary data.</text>
</comment>
<dbReference type="InterPro" id="IPR012337">
    <property type="entry name" value="RNaseH-like_sf"/>
</dbReference>
<reference evidence="7" key="1">
    <citation type="journal article" date="2019" name="Sci. Rep.">
        <title>Draft genome of Tanacetum cinerariifolium, the natural source of mosquito coil.</title>
        <authorList>
            <person name="Yamashiro T."/>
            <person name="Shiraishi A."/>
            <person name="Satake H."/>
            <person name="Nakayama K."/>
        </authorList>
    </citation>
    <scope>NUCLEOTIDE SEQUENCE</scope>
</reference>
<evidence type="ECO:0000313" key="7">
    <source>
        <dbReference type="EMBL" id="GEU71998.1"/>
    </source>
</evidence>
<dbReference type="Gene3D" id="3.30.420.10">
    <property type="entry name" value="Ribonuclease H-like superfamily/Ribonuclease H"/>
    <property type="match status" value="1"/>
</dbReference>
<dbReference type="Pfam" id="PF22936">
    <property type="entry name" value="Pol_BBD"/>
    <property type="match status" value="1"/>
</dbReference>
<dbReference type="GO" id="GO:0015074">
    <property type="term" value="P:DNA integration"/>
    <property type="evidence" value="ECO:0007669"/>
    <property type="project" value="InterPro"/>
</dbReference>
<evidence type="ECO:0000256" key="2">
    <source>
        <dbReference type="ARBA" id="ARBA00022723"/>
    </source>
</evidence>
<dbReference type="InterPro" id="IPR039537">
    <property type="entry name" value="Retrotran_Ty1/copia-like"/>
</dbReference>
<evidence type="ECO:0000256" key="4">
    <source>
        <dbReference type="ARBA" id="ARBA00022801"/>
    </source>
</evidence>
<dbReference type="CDD" id="cd09272">
    <property type="entry name" value="RNase_HI_RT_Ty1"/>
    <property type="match status" value="1"/>
</dbReference>
<dbReference type="Pfam" id="PF07727">
    <property type="entry name" value="RVT_2"/>
    <property type="match status" value="2"/>
</dbReference>
<organism evidence="7">
    <name type="scientific">Tanacetum cinerariifolium</name>
    <name type="common">Dalmatian daisy</name>
    <name type="synonym">Chrysanthemum cinerariifolium</name>
    <dbReference type="NCBI Taxonomy" id="118510"/>
    <lineage>
        <taxon>Eukaryota</taxon>
        <taxon>Viridiplantae</taxon>
        <taxon>Streptophyta</taxon>
        <taxon>Embryophyta</taxon>
        <taxon>Tracheophyta</taxon>
        <taxon>Spermatophyta</taxon>
        <taxon>Magnoliopsida</taxon>
        <taxon>eudicotyledons</taxon>
        <taxon>Gunneridae</taxon>
        <taxon>Pentapetalae</taxon>
        <taxon>asterids</taxon>
        <taxon>campanulids</taxon>
        <taxon>Asterales</taxon>
        <taxon>Asteraceae</taxon>
        <taxon>Asteroideae</taxon>
        <taxon>Anthemideae</taxon>
        <taxon>Anthemidinae</taxon>
        <taxon>Tanacetum</taxon>
    </lineage>
</organism>
<keyword evidence="2" id="KW-0479">Metal-binding</keyword>
<protein>
    <recommendedName>
        <fullName evidence="6">Integrase catalytic domain-containing protein</fullName>
    </recommendedName>
</protein>
<keyword evidence="3" id="KW-0064">Aspartyl protease</keyword>
<dbReference type="PROSITE" id="PS50994">
    <property type="entry name" value="INTEGRASE"/>
    <property type="match status" value="1"/>
</dbReference>
<proteinExistence type="predicted"/>
<keyword evidence="4" id="KW-0378">Hydrolase</keyword>
<name>A0A699GLT9_TANCI</name>
<dbReference type="GO" id="GO:0046872">
    <property type="term" value="F:metal ion binding"/>
    <property type="evidence" value="ECO:0007669"/>
    <property type="project" value="UniProtKB-KW"/>
</dbReference>
<evidence type="ECO:0000256" key="1">
    <source>
        <dbReference type="ARBA" id="ARBA00022670"/>
    </source>
</evidence>
<dbReference type="GO" id="GO:0004190">
    <property type="term" value="F:aspartic-type endopeptidase activity"/>
    <property type="evidence" value="ECO:0007669"/>
    <property type="project" value="UniProtKB-KW"/>
</dbReference>
<dbReference type="InterPro" id="IPR036397">
    <property type="entry name" value="RNaseH_sf"/>
</dbReference>
<feature type="compositionally biased region" description="Basic and acidic residues" evidence="5">
    <location>
        <begin position="798"/>
        <end position="812"/>
    </location>
</feature>
<feature type="domain" description="Integrase catalytic" evidence="6">
    <location>
        <begin position="590"/>
        <end position="691"/>
    </location>
</feature>
<gene>
    <name evidence="7" type="ORF">Tci_043976</name>
</gene>
<dbReference type="InterPro" id="IPR054722">
    <property type="entry name" value="PolX-like_BBD"/>
</dbReference>
<dbReference type="EMBL" id="BKCJ010006409">
    <property type="protein sequence ID" value="GEU71998.1"/>
    <property type="molecule type" value="Genomic_DNA"/>
</dbReference>
<dbReference type="GO" id="GO:0003676">
    <property type="term" value="F:nucleic acid binding"/>
    <property type="evidence" value="ECO:0007669"/>
    <property type="project" value="InterPro"/>
</dbReference>
<dbReference type="GO" id="GO:0006508">
    <property type="term" value="P:proteolysis"/>
    <property type="evidence" value="ECO:0007669"/>
    <property type="project" value="UniProtKB-KW"/>
</dbReference>
<dbReference type="SUPFAM" id="SSF53098">
    <property type="entry name" value="Ribonuclease H-like"/>
    <property type="match status" value="1"/>
</dbReference>
<evidence type="ECO:0000259" key="6">
    <source>
        <dbReference type="PROSITE" id="PS50994"/>
    </source>
</evidence>
<dbReference type="InterPro" id="IPR043502">
    <property type="entry name" value="DNA/RNA_pol_sf"/>
</dbReference>
<sequence length="1340" mass="151222">MKIEQYFLMTDYSLWEVILNGDSPMPTRVVVGVVQPIAPTTSEQRLAKKNELKARGTLLMALLDKNQLKFNIHKDAKSLMEIYEAKVNSSSSTSHTTQNITFVSFQNTDNTNELVSAVTSVSAASTKPPASILPNVDNLNADDLEEMNLKWQMSMLTMRAKWFLQGTGRNLGANGTTSIGFDMSKVECYKCHKRVETSTSNELVSQCDGVGSYDWSFQACKEPTNYAIMAFTSSSSTSSSGSDSEIASCFKACTKAYATVQSHYDKLTVDFGKSQFDVLLYKLELRKKFKAAKKERDELKYTLEKFQTSSKNLNVSVPTSPVHDRYKSGEGYHVVPPLYIRIFMPPKPDLVFYDALTTRETILNVFNIEPSTTKPNKEMSQSNRPSAPLIEDWVSNLEDESEVLTRSRLVPLNAARPVTTTVPQTHVKHQRPAKHILNMPHSPIRRAINHKPAPKNSNFHQKVTTVKVKQVNVVQGTKGNWIQVSHGMGPQKILTFLFDVQGNPHQALKDKGVIDSGCSRHMTGNISYLSDFEEINRGYVVFGGNLKGGKITGKGKIKTGKLDFDDVYFVKGIKFSLFSISQMYDKKNSVLFTDTECVVLSPDFKLPDKNHFCGMKGIKREFSVARTPQQNRVVERKNRTLIEAARTMLADSLLPIPFWAEAVNTACYVQNKVLVTKPHNKTPYEVLLSRTHSIGFMRPFGYPVTILNTLDPLGKFDGKADERFFVGYSISSKAFRLFDIDTLNHSMTYQPVVSGNQLNSSTGIQENLDADPQNTYVDAAFNDKQNESKIYVSPSSSDKLKKHDEKAKREAKGNPNFEIGGKSLFVDPSQYTDDQNMPSLEDIIYLDDEEDVGVEADFSNLETSITVSPIPTTRVHKDHLVTQIIGDLSSAPQIRSMTRMVKEQGGLTQINDEDFHTCMFACFLSQEEPKRVHQALKDPSWIEAIQEELLQFKMQKVYVLVDLPKGKRAIGSKWVFRNKKDERGIVVKNKARLVAHGHTQEEGINYEEVFAPVARIEAIRLFLAYASFMGFMVYQMDVKSAFLYGTIKEEVYVCQPLGFEHPDYPNKVYKVVKALYGLHQAPRAWYEHWPNIFWKMAFKEERLIRTYSSRSKKLMKDKFQMSSMGELTFFLGLQVKKKDNGIFISQNKYVADLLRKFGLTDGKSASTPIDTKKPLLKDPDDSPFNLVAYSDSDYAGASLDRKSTTGGYRLIFWQCKKQTVVATSSTEAEYVAAACYCAQVLWVQNQLLDYGLTIDAVHLMLLGHKTSVSIKKSNDVVRLQALIGRKKVIITKDTIRQALRLDDANGIDCLPNEEIFAELERMGYKKPSTKLTFYKAFFLA</sequence>
<dbReference type="PANTHER" id="PTHR42648:SF32">
    <property type="entry name" value="RIBONUCLEASE H-LIKE DOMAIN, GAG-PRE-INTEGRASE DOMAIN PROTEIN-RELATED"/>
    <property type="match status" value="1"/>
</dbReference>
<dbReference type="InterPro" id="IPR001584">
    <property type="entry name" value="Integrase_cat-core"/>
</dbReference>
<evidence type="ECO:0000256" key="5">
    <source>
        <dbReference type="SAM" id="MobiDB-lite"/>
    </source>
</evidence>